<dbReference type="InParanoid" id="A5E5F1"/>
<comment type="similarity">
    <text evidence="2">Belongs to the NAD(P)-dependent epimerase/dehydratase family. Dihydroflavonol-4-reductase subfamily.</text>
</comment>
<feature type="domain" description="NAD-dependent epimerase/dehydratase" evidence="3">
    <location>
        <begin position="5"/>
        <end position="264"/>
    </location>
</feature>
<dbReference type="Gene3D" id="3.40.50.720">
    <property type="entry name" value="NAD(P)-binding Rossmann-like Domain"/>
    <property type="match status" value="1"/>
</dbReference>
<dbReference type="VEuPathDB" id="FungiDB:LELG_04840"/>
<dbReference type="CDD" id="cd05227">
    <property type="entry name" value="AR_SDR_e"/>
    <property type="match status" value="1"/>
</dbReference>
<dbReference type="eggNOG" id="KOG1502">
    <property type="taxonomic scope" value="Eukaryota"/>
</dbReference>
<dbReference type="KEGG" id="lel:PVL30_005566"/>
<evidence type="ECO:0000313" key="5">
    <source>
        <dbReference type="Proteomes" id="UP000001996"/>
    </source>
</evidence>
<sequence>MPAKIILSGATGFIAQHILSELLQQNYTVVATVRSKAKGDHLLKLFSSPSNLSYVVVEDVAKPHAFDEVLRENEDATVFIHTASPFHFKATDIAKELLEPAVEGTKNALTAIQKYGKNIKDVVITSSFAAIGTASVVADPKAILSEADWNEVTQEEAVANPVNGYRASKTFAERAAWDFIRDNSSGFELTTVNPTFVFGPQLFASEVKDNLNTSSEVINSLTKLKSGDKIPPFKGGWIDVRDVAKAHLVAFENPEAKGQRLLLNAGQFTEQSIIDIVKEKFPEELKDVPTGEPGSGPTVVAETLASIDNSKTKQILGFEFITLGKSIIDSVQQIIDAKKHKVE</sequence>
<dbReference type="OMA" id="QGQMKEK"/>
<dbReference type="PANTHER" id="PTHR10366:SF564">
    <property type="entry name" value="STEROL-4-ALPHA-CARBOXYLATE 3-DEHYDROGENASE, DECARBOXYLATING"/>
    <property type="match status" value="1"/>
</dbReference>
<dbReference type="HOGENOM" id="CLU_007383_9_2_1"/>
<keyword evidence="5" id="KW-1185">Reference proteome</keyword>
<dbReference type="InterPro" id="IPR001509">
    <property type="entry name" value="Epimerase_deHydtase"/>
</dbReference>
<dbReference type="GO" id="GO:0016616">
    <property type="term" value="F:oxidoreductase activity, acting on the CH-OH group of donors, NAD or NADP as acceptor"/>
    <property type="evidence" value="ECO:0007669"/>
    <property type="project" value="TreeGrafter"/>
</dbReference>
<reference evidence="4 5" key="1">
    <citation type="journal article" date="2009" name="Nature">
        <title>Evolution of pathogenicity and sexual reproduction in eight Candida genomes.</title>
        <authorList>
            <person name="Butler G."/>
            <person name="Rasmussen M.D."/>
            <person name="Lin M.F."/>
            <person name="Santos M.A."/>
            <person name="Sakthikumar S."/>
            <person name="Munro C.A."/>
            <person name="Rheinbay E."/>
            <person name="Grabherr M."/>
            <person name="Forche A."/>
            <person name="Reedy J.L."/>
            <person name="Agrafioti I."/>
            <person name="Arnaud M.B."/>
            <person name="Bates S."/>
            <person name="Brown A.J."/>
            <person name="Brunke S."/>
            <person name="Costanzo M.C."/>
            <person name="Fitzpatrick D.A."/>
            <person name="de Groot P.W."/>
            <person name="Harris D."/>
            <person name="Hoyer L.L."/>
            <person name="Hube B."/>
            <person name="Klis F.M."/>
            <person name="Kodira C."/>
            <person name="Lennard N."/>
            <person name="Logue M.E."/>
            <person name="Martin R."/>
            <person name="Neiman A.M."/>
            <person name="Nikolaou E."/>
            <person name="Quail M.A."/>
            <person name="Quinn J."/>
            <person name="Santos M.C."/>
            <person name="Schmitzberger F.F."/>
            <person name="Sherlock G."/>
            <person name="Shah P."/>
            <person name="Silverstein K.A."/>
            <person name="Skrzypek M.S."/>
            <person name="Soll D."/>
            <person name="Staggs R."/>
            <person name="Stansfield I."/>
            <person name="Stumpf M.P."/>
            <person name="Sudbery P.E."/>
            <person name="Srikantha T."/>
            <person name="Zeng Q."/>
            <person name="Berman J."/>
            <person name="Berriman M."/>
            <person name="Heitman J."/>
            <person name="Gow N.A."/>
            <person name="Lorenz M.C."/>
            <person name="Birren B.W."/>
            <person name="Kellis M."/>
            <person name="Cuomo C.A."/>
        </authorList>
    </citation>
    <scope>NUCLEOTIDE SEQUENCE [LARGE SCALE GENOMIC DNA]</scope>
    <source>
        <strain evidence="5">ATCC 11503 / BCRC 21390 / CBS 2605 / JCM 1781 / NBRC 1676 / NRRL YB-4239</strain>
    </source>
</reference>
<dbReference type="EMBL" id="CH981530">
    <property type="protein sequence ID" value="EDK46659.1"/>
    <property type="molecule type" value="Genomic_DNA"/>
</dbReference>
<dbReference type="InterPro" id="IPR036291">
    <property type="entry name" value="NAD(P)-bd_dom_sf"/>
</dbReference>
<dbReference type="SUPFAM" id="SSF51735">
    <property type="entry name" value="NAD(P)-binding Rossmann-fold domains"/>
    <property type="match status" value="1"/>
</dbReference>
<dbReference type="Proteomes" id="UP000001996">
    <property type="component" value="Unassembled WGS sequence"/>
</dbReference>
<keyword evidence="1" id="KW-0560">Oxidoreductase</keyword>
<gene>
    <name evidence="4" type="ORF">LELG_04840</name>
</gene>
<dbReference type="GeneID" id="5230938"/>
<evidence type="ECO:0000259" key="3">
    <source>
        <dbReference type="Pfam" id="PF01370"/>
    </source>
</evidence>
<dbReference type="FunFam" id="3.40.50.720:FF:000191">
    <property type="entry name" value="Methylglyoxal reductase (NADPH-dependent)"/>
    <property type="match status" value="1"/>
</dbReference>
<proteinExistence type="inferred from homology"/>
<dbReference type="OrthoDB" id="2735536at2759"/>
<dbReference type="InterPro" id="IPR050425">
    <property type="entry name" value="NAD(P)_dehydrat-like"/>
</dbReference>
<dbReference type="Pfam" id="PF01370">
    <property type="entry name" value="Epimerase"/>
    <property type="match status" value="1"/>
</dbReference>
<dbReference type="PANTHER" id="PTHR10366">
    <property type="entry name" value="NAD DEPENDENT EPIMERASE/DEHYDRATASE"/>
    <property type="match status" value="1"/>
</dbReference>
<protein>
    <recommendedName>
        <fullName evidence="3">NAD-dependent epimerase/dehydratase domain-containing protein</fullName>
    </recommendedName>
</protein>
<evidence type="ECO:0000256" key="2">
    <source>
        <dbReference type="ARBA" id="ARBA00023445"/>
    </source>
</evidence>
<dbReference type="STRING" id="379508.A5E5F1"/>
<name>A5E5F1_LODEL</name>
<dbReference type="AlphaFoldDB" id="A5E5F1"/>
<accession>A5E5F1</accession>
<organism evidence="4 5">
    <name type="scientific">Lodderomyces elongisporus (strain ATCC 11503 / CBS 2605 / JCM 1781 / NBRC 1676 / NRRL YB-4239)</name>
    <name type="common">Yeast</name>
    <name type="synonym">Saccharomyces elongisporus</name>
    <dbReference type="NCBI Taxonomy" id="379508"/>
    <lineage>
        <taxon>Eukaryota</taxon>
        <taxon>Fungi</taxon>
        <taxon>Dikarya</taxon>
        <taxon>Ascomycota</taxon>
        <taxon>Saccharomycotina</taxon>
        <taxon>Pichiomycetes</taxon>
        <taxon>Debaryomycetaceae</taxon>
        <taxon>Candida/Lodderomyces clade</taxon>
        <taxon>Lodderomyces</taxon>
    </lineage>
</organism>
<dbReference type="FunCoup" id="A5E5F1">
    <property type="interactions" value="223"/>
</dbReference>
<evidence type="ECO:0000313" key="4">
    <source>
        <dbReference type="EMBL" id="EDK46659.1"/>
    </source>
</evidence>
<evidence type="ECO:0000256" key="1">
    <source>
        <dbReference type="ARBA" id="ARBA00023002"/>
    </source>
</evidence>